<reference evidence="2" key="1">
    <citation type="submission" date="2018-09" db="EMBL/GenBank/DDBJ databases">
        <authorList>
            <person name="Zhu H."/>
        </authorList>
    </citation>
    <scope>NUCLEOTIDE SEQUENCE [LARGE SCALE GENOMIC DNA]</scope>
    <source>
        <strain evidence="2">K1S02-23</strain>
    </source>
</reference>
<protein>
    <submittedName>
        <fullName evidence="1">Uncharacterized protein</fullName>
    </submittedName>
</protein>
<dbReference type="OrthoDB" id="8810628at2"/>
<dbReference type="Proteomes" id="UP000266327">
    <property type="component" value="Unassembled WGS sequence"/>
</dbReference>
<gene>
    <name evidence="1" type="ORF">D3878_02540</name>
</gene>
<sequence length="162" mass="17624">MSPAPSKPPRSRRASVDDEEQKAWAGFYRRVGHPALALEILRQLEADPEMKRAHLALYLLCKEGLRLQKARQARHQRIGQGVRLLCGVLLTVPLRALRKLLQRTGDVFVACLPEVVREPAMPRVQQLSVDTEFAQAQTAFAGTAAAPAAASGELPAGGTRAA</sequence>
<evidence type="ECO:0000313" key="1">
    <source>
        <dbReference type="EMBL" id="RJG00591.1"/>
    </source>
</evidence>
<proteinExistence type="predicted"/>
<dbReference type="EMBL" id="QYUQ01000002">
    <property type="protein sequence ID" value="RJG00591.1"/>
    <property type="molecule type" value="Genomic_DNA"/>
</dbReference>
<accession>A0A3A3FY95</accession>
<evidence type="ECO:0000313" key="2">
    <source>
        <dbReference type="Proteomes" id="UP000266327"/>
    </source>
</evidence>
<comment type="caution">
    <text evidence="1">The sequence shown here is derived from an EMBL/GenBank/DDBJ whole genome shotgun (WGS) entry which is preliminary data.</text>
</comment>
<dbReference type="RefSeq" id="WP_119784046.1">
    <property type="nucleotide sequence ID" value="NZ_QYUQ01000002.1"/>
</dbReference>
<organism evidence="1 2">
    <name type="scientific">Noviherbaspirillum sedimenti</name>
    <dbReference type="NCBI Taxonomy" id="2320865"/>
    <lineage>
        <taxon>Bacteria</taxon>
        <taxon>Pseudomonadati</taxon>
        <taxon>Pseudomonadota</taxon>
        <taxon>Betaproteobacteria</taxon>
        <taxon>Burkholderiales</taxon>
        <taxon>Oxalobacteraceae</taxon>
        <taxon>Noviherbaspirillum</taxon>
    </lineage>
</organism>
<dbReference type="AlphaFoldDB" id="A0A3A3FY95"/>
<keyword evidence="2" id="KW-1185">Reference proteome</keyword>
<name>A0A3A3FY95_9BURK</name>